<sequence>MKKFRNRVWICAVALLLAMGNTAHAQAGSAAADLKAATAAAPTATQMSQGDPGGTLTGTINDVPVSNAKAGVTVGDVANQVGQNKIAINFVWTLVTGFLVMFMQAGFAMVEAGLCRVKNANHTYMMNFTVYACGLFAYWLIGFAIQMGGAAGNGNLGGLATLAPEHMITLFGTHWGLWGTQGMFLSGHTYDVGVMVIFLFEMVFMDTALTIVTGAAAERWKFLTFCVSSVLMGAFTYPLFGNWAWGGGWLSALGSNLGLGHGYCDFAGSGVVHAVGGLTALAVALIIGPRIGKFNKDGSSNAIIGHDISAVLVGCFILAFGWFGFNPGSTLGASAAGNLRIGTIAVDTMLAGCTGTFGAILYMWIFKGKPDAGMGANGLLAGLVAITAPSGFVNTVSAAIIGFIAGVLVCISVAFIENKLKVDDPVGAVSVHGTCGLWGVLSVGLFADGKSNYGGAWNGVTGSVTGLFYGDASQLVAQLVGIVTLIGFVFTFSFVLNWILDITMGQRVSAESEVAGLDLPEMGQLGYPEFVFKPEPAFMTMAEEGAVA</sequence>
<name>A0A7V4XQK3_9BACT</name>
<evidence type="ECO:0000313" key="11">
    <source>
        <dbReference type="EMBL" id="HGY93311.1"/>
    </source>
</evidence>
<feature type="transmembrane region" description="Helical" evidence="8">
    <location>
        <begin position="308"/>
        <end position="325"/>
    </location>
</feature>
<keyword evidence="4 8" id="KW-0812">Transmembrane</keyword>
<dbReference type="PROSITE" id="PS01219">
    <property type="entry name" value="AMMONIUM_TRANSP"/>
    <property type="match status" value="1"/>
</dbReference>
<feature type="transmembrane region" description="Helical" evidence="8">
    <location>
        <begin position="345"/>
        <end position="365"/>
    </location>
</feature>
<dbReference type="InterPro" id="IPR029020">
    <property type="entry name" value="Ammonium/urea_transptr"/>
</dbReference>
<feature type="transmembrane region" description="Helical" evidence="8">
    <location>
        <begin position="266"/>
        <end position="287"/>
    </location>
</feature>
<dbReference type="AlphaFoldDB" id="A0A7V4XQK3"/>
<keyword evidence="9" id="KW-0732">Signal</keyword>
<reference evidence="11" key="1">
    <citation type="journal article" date="2020" name="mSystems">
        <title>Genome- and Community-Level Interaction Insights into Carbon Utilization and Element Cycling Functions of Hydrothermarchaeota in Hydrothermal Sediment.</title>
        <authorList>
            <person name="Zhou Z."/>
            <person name="Liu Y."/>
            <person name="Xu W."/>
            <person name="Pan J."/>
            <person name="Luo Z.H."/>
            <person name="Li M."/>
        </authorList>
    </citation>
    <scope>NUCLEOTIDE SEQUENCE [LARGE SCALE GENOMIC DNA]</scope>
    <source>
        <strain evidence="11">SpSt-855</strain>
    </source>
</reference>
<feature type="transmembrane region" description="Helical" evidence="8">
    <location>
        <begin position="222"/>
        <end position="246"/>
    </location>
</feature>
<feature type="transmembrane region" description="Helical" evidence="8">
    <location>
        <begin position="90"/>
        <end position="112"/>
    </location>
</feature>
<evidence type="ECO:0000259" key="10">
    <source>
        <dbReference type="Pfam" id="PF00909"/>
    </source>
</evidence>
<dbReference type="GO" id="GO:0005886">
    <property type="term" value="C:plasma membrane"/>
    <property type="evidence" value="ECO:0007669"/>
    <property type="project" value="UniProtKB-SubCell"/>
</dbReference>
<dbReference type="Pfam" id="PF00909">
    <property type="entry name" value="Ammonium_transp"/>
    <property type="match status" value="1"/>
</dbReference>
<evidence type="ECO:0000256" key="4">
    <source>
        <dbReference type="ARBA" id="ARBA00022692"/>
    </source>
</evidence>
<feature type="signal peptide" evidence="9">
    <location>
        <begin position="1"/>
        <end position="25"/>
    </location>
</feature>
<dbReference type="GO" id="GO:0097272">
    <property type="term" value="P:ammonium homeostasis"/>
    <property type="evidence" value="ECO:0007669"/>
    <property type="project" value="TreeGrafter"/>
</dbReference>
<feature type="transmembrane region" description="Helical" evidence="8">
    <location>
        <begin position="475"/>
        <end position="500"/>
    </location>
</feature>
<feature type="chain" id="PRO_5031414446" description="Ammonium transporter" evidence="9">
    <location>
        <begin position="26"/>
        <end position="548"/>
    </location>
</feature>
<evidence type="ECO:0000256" key="7">
    <source>
        <dbReference type="ARBA" id="ARBA00023177"/>
    </source>
</evidence>
<keyword evidence="6 8" id="KW-0472">Membrane</keyword>
<protein>
    <recommendedName>
        <fullName evidence="8">Ammonium transporter</fullName>
    </recommendedName>
</protein>
<dbReference type="InterPro" id="IPR018047">
    <property type="entry name" value="Ammonium_transpt_CS"/>
</dbReference>
<keyword evidence="5 8" id="KW-1133">Transmembrane helix</keyword>
<accession>A0A7V4XQK3</accession>
<gene>
    <name evidence="11" type="ORF">ENW50_01270</name>
</gene>
<dbReference type="EMBL" id="DTKL01000010">
    <property type="protein sequence ID" value="HGY93311.1"/>
    <property type="molecule type" value="Genomic_DNA"/>
</dbReference>
<dbReference type="GO" id="GO:0008519">
    <property type="term" value="F:ammonium channel activity"/>
    <property type="evidence" value="ECO:0007669"/>
    <property type="project" value="InterPro"/>
</dbReference>
<organism evidence="11">
    <name type="scientific">Acidobacterium capsulatum</name>
    <dbReference type="NCBI Taxonomy" id="33075"/>
    <lineage>
        <taxon>Bacteria</taxon>
        <taxon>Pseudomonadati</taxon>
        <taxon>Acidobacteriota</taxon>
        <taxon>Terriglobia</taxon>
        <taxon>Terriglobales</taxon>
        <taxon>Acidobacteriaceae</taxon>
        <taxon>Acidobacterium</taxon>
    </lineage>
</organism>
<dbReference type="PANTHER" id="PTHR11730:SF6">
    <property type="entry name" value="AMMONIUM TRANSPORTER"/>
    <property type="match status" value="1"/>
</dbReference>
<keyword evidence="3 8" id="KW-0813">Transport</keyword>
<evidence type="ECO:0000256" key="2">
    <source>
        <dbReference type="ARBA" id="ARBA00005887"/>
    </source>
</evidence>
<proteinExistence type="inferred from homology"/>
<keyword evidence="7 8" id="KW-0924">Ammonia transport</keyword>
<dbReference type="Gene3D" id="1.10.3430.10">
    <property type="entry name" value="Ammonium transporter AmtB like domains"/>
    <property type="match status" value="1"/>
</dbReference>
<dbReference type="SUPFAM" id="SSF111352">
    <property type="entry name" value="Ammonium transporter"/>
    <property type="match status" value="1"/>
</dbReference>
<dbReference type="InterPro" id="IPR001905">
    <property type="entry name" value="Ammonium_transpt"/>
</dbReference>
<evidence type="ECO:0000256" key="3">
    <source>
        <dbReference type="ARBA" id="ARBA00022448"/>
    </source>
</evidence>
<comment type="similarity">
    <text evidence="2 8">Belongs to the ammonia transporter channel (TC 1.A.11.2) family.</text>
</comment>
<evidence type="ECO:0000256" key="6">
    <source>
        <dbReference type="ARBA" id="ARBA00023136"/>
    </source>
</evidence>
<evidence type="ECO:0000256" key="1">
    <source>
        <dbReference type="ARBA" id="ARBA00004141"/>
    </source>
</evidence>
<feature type="transmembrane region" description="Helical" evidence="8">
    <location>
        <begin position="372"/>
        <end position="392"/>
    </location>
</feature>
<feature type="transmembrane region" description="Helical" evidence="8">
    <location>
        <begin position="192"/>
        <end position="215"/>
    </location>
</feature>
<evidence type="ECO:0000256" key="5">
    <source>
        <dbReference type="ARBA" id="ARBA00022989"/>
    </source>
</evidence>
<dbReference type="NCBIfam" id="TIGR00836">
    <property type="entry name" value="amt"/>
    <property type="match status" value="1"/>
</dbReference>
<feature type="transmembrane region" description="Helical" evidence="8">
    <location>
        <begin position="428"/>
        <end position="447"/>
    </location>
</feature>
<comment type="caution">
    <text evidence="11">The sequence shown here is derived from an EMBL/GenBank/DDBJ whole genome shotgun (WGS) entry which is preliminary data.</text>
</comment>
<dbReference type="InterPro" id="IPR024041">
    <property type="entry name" value="NH4_transpt_AmtB-like_dom"/>
</dbReference>
<feature type="transmembrane region" description="Helical" evidence="8">
    <location>
        <begin position="398"/>
        <end position="416"/>
    </location>
</feature>
<comment type="subcellular location">
    <subcellularLocation>
        <location evidence="8">Cell membrane</location>
        <topology evidence="8">Multi-pass membrane protein</topology>
    </subcellularLocation>
    <subcellularLocation>
        <location evidence="1">Membrane</location>
        <topology evidence="1">Multi-pass membrane protein</topology>
    </subcellularLocation>
</comment>
<evidence type="ECO:0000256" key="8">
    <source>
        <dbReference type="RuleBase" id="RU362002"/>
    </source>
</evidence>
<feature type="transmembrane region" description="Helical" evidence="8">
    <location>
        <begin position="124"/>
        <end position="145"/>
    </location>
</feature>
<dbReference type="PANTHER" id="PTHR11730">
    <property type="entry name" value="AMMONIUM TRANSPORTER"/>
    <property type="match status" value="1"/>
</dbReference>
<feature type="domain" description="Ammonium transporter AmtB-like" evidence="10">
    <location>
        <begin position="91"/>
        <end position="527"/>
    </location>
</feature>
<evidence type="ECO:0000256" key="9">
    <source>
        <dbReference type="SAM" id="SignalP"/>
    </source>
</evidence>